<dbReference type="GO" id="GO:0016791">
    <property type="term" value="F:phosphatase activity"/>
    <property type="evidence" value="ECO:0007669"/>
    <property type="project" value="InterPro"/>
</dbReference>
<evidence type="ECO:0000313" key="9">
    <source>
        <dbReference type="EMBL" id="PQO46502.1"/>
    </source>
</evidence>
<evidence type="ECO:0000313" key="10">
    <source>
        <dbReference type="Proteomes" id="UP000237819"/>
    </source>
</evidence>
<dbReference type="PANTHER" id="PTHR42891">
    <property type="entry name" value="D-GLYCERO-BETA-D-MANNO-HEPTOSE-1,7-BISPHOSPHATE 7-PHOSPHATASE"/>
    <property type="match status" value="1"/>
</dbReference>
<evidence type="ECO:0000256" key="7">
    <source>
        <dbReference type="ARBA" id="ARBA00023277"/>
    </source>
</evidence>
<comment type="caution">
    <text evidence="9">The sequence shown here is derived from an EMBL/GenBank/DDBJ whole genome shotgun (WGS) entry which is preliminary data.</text>
</comment>
<dbReference type="GO" id="GO:0005737">
    <property type="term" value="C:cytoplasm"/>
    <property type="evidence" value="ECO:0007669"/>
    <property type="project" value="UniProtKB-SubCell"/>
</dbReference>
<sequence length="239" mass="25769">MSIDTKIWTGPGRPAVFLDRDGTINEEVKYLGSPHQLRLIPGAAQAVARLNQAGIPVIVVTNQSGIARGYYSEDDVEAVHSYMDKLLADHGASVDAYYYCPHHPGAIVKKYLVDCECRKPRSGMLSAAAAQENVSLAHAYLVGDKRSDLKAAVNAGARGILVRTGYGKEVEAELLREAEATGAALVTNIVDDLSAAVDQILDTLEQTQPQGVKPPKFAASFRHHRPEIGPHYPRSSGEV</sequence>
<name>A0A2S8GQ10_9BACT</name>
<dbReference type="OrthoDB" id="9801899at2"/>
<dbReference type="Gene3D" id="3.40.50.1000">
    <property type="entry name" value="HAD superfamily/HAD-like"/>
    <property type="match status" value="1"/>
</dbReference>
<dbReference type="RefSeq" id="WP_105334980.1">
    <property type="nucleotide sequence ID" value="NZ_PUHZ01000009.1"/>
</dbReference>
<dbReference type="SUPFAM" id="SSF56784">
    <property type="entry name" value="HAD-like"/>
    <property type="match status" value="1"/>
</dbReference>
<dbReference type="InterPro" id="IPR036412">
    <property type="entry name" value="HAD-like_sf"/>
</dbReference>
<proteinExistence type="inferred from homology"/>
<dbReference type="NCBIfam" id="TIGR01662">
    <property type="entry name" value="HAD-SF-IIIA"/>
    <property type="match status" value="1"/>
</dbReference>
<evidence type="ECO:0000256" key="3">
    <source>
        <dbReference type="ARBA" id="ARBA00022490"/>
    </source>
</evidence>
<evidence type="ECO:0000256" key="1">
    <source>
        <dbReference type="ARBA" id="ARBA00004496"/>
    </source>
</evidence>
<accession>A0A2S8GQ10</accession>
<comment type="similarity">
    <text evidence="2">Belongs to the GmhB family.</text>
</comment>
<dbReference type="NCBIfam" id="NF006506">
    <property type="entry name" value="PRK08942.1"/>
    <property type="match status" value="1"/>
</dbReference>
<dbReference type="InterPro" id="IPR023214">
    <property type="entry name" value="HAD_sf"/>
</dbReference>
<gene>
    <name evidence="9" type="ORF">C5Y93_08485</name>
</gene>
<keyword evidence="5" id="KW-0378">Hydrolase</keyword>
<dbReference type="EMBL" id="PUHZ01000009">
    <property type="protein sequence ID" value="PQO46502.1"/>
    <property type="molecule type" value="Genomic_DNA"/>
</dbReference>
<protein>
    <recommendedName>
        <fullName evidence="8">D,D-heptose 1,7-bisphosphate phosphatase</fullName>
    </recommendedName>
</protein>
<evidence type="ECO:0000256" key="2">
    <source>
        <dbReference type="ARBA" id="ARBA00005628"/>
    </source>
</evidence>
<keyword evidence="4" id="KW-0479">Metal-binding</keyword>
<dbReference type="NCBIfam" id="TIGR00213">
    <property type="entry name" value="GmhB_yaeD"/>
    <property type="match status" value="1"/>
</dbReference>
<dbReference type="FunFam" id="3.40.50.1000:FF:000037">
    <property type="entry name" value="D,D-heptose 1,7-bisphosphate phosphatase"/>
    <property type="match status" value="1"/>
</dbReference>
<dbReference type="GO" id="GO:0005975">
    <property type="term" value="P:carbohydrate metabolic process"/>
    <property type="evidence" value="ECO:0007669"/>
    <property type="project" value="InterPro"/>
</dbReference>
<keyword evidence="7" id="KW-0119">Carbohydrate metabolism</keyword>
<dbReference type="NCBIfam" id="TIGR01656">
    <property type="entry name" value="Histidinol-ppas"/>
    <property type="match status" value="1"/>
</dbReference>
<dbReference type="AlphaFoldDB" id="A0A2S8GQ10"/>
<reference evidence="9 10" key="1">
    <citation type="submission" date="2018-02" db="EMBL/GenBank/DDBJ databases">
        <title>Comparative genomes isolates from brazilian mangrove.</title>
        <authorList>
            <person name="Araujo J.E."/>
            <person name="Taketani R.G."/>
            <person name="Silva M.C.P."/>
            <person name="Loureco M.V."/>
            <person name="Andreote F.D."/>
        </authorList>
    </citation>
    <scope>NUCLEOTIDE SEQUENCE [LARGE SCALE GENOMIC DNA]</scope>
    <source>
        <strain evidence="9 10">Nap-Phe MGV</strain>
    </source>
</reference>
<dbReference type="InterPro" id="IPR006357">
    <property type="entry name" value="HAD-SF_hydro_IIA"/>
</dbReference>
<comment type="subcellular location">
    <subcellularLocation>
        <location evidence="1">Cytoplasm</location>
    </subcellularLocation>
</comment>
<evidence type="ECO:0000256" key="8">
    <source>
        <dbReference type="ARBA" id="ARBA00031828"/>
    </source>
</evidence>
<evidence type="ECO:0000256" key="5">
    <source>
        <dbReference type="ARBA" id="ARBA00022801"/>
    </source>
</evidence>
<dbReference type="InterPro" id="IPR004446">
    <property type="entry name" value="Heptose_bisP_phosphatase"/>
</dbReference>
<organism evidence="9 10">
    <name type="scientific">Blastopirellula marina</name>
    <dbReference type="NCBI Taxonomy" id="124"/>
    <lineage>
        <taxon>Bacteria</taxon>
        <taxon>Pseudomonadati</taxon>
        <taxon>Planctomycetota</taxon>
        <taxon>Planctomycetia</taxon>
        <taxon>Pirellulales</taxon>
        <taxon>Pirellulaceae</taxon>
        <taxon>Blastopirellula</taxon>
    </lineage>
</organism>
<keyword evidence="3" id="KW-0963">Cytoplasm</keyword>
<dbReference type="Pfam" id="PF13242">
    <property type="entry name" value="Hydrolase_like"/>
    <property type="match status" value="1"/>
</dbReference>
<dbReference type="CDD" id="cd07503">
    <property type="entry name" value="HAD_HisB-N"/>
    <property type="match status" value="1"/>
</dbReference>
<dbReference type="GO" id="GO:0046872">
    <property type="term" value="F:metal ion binding"/>
    <property type="evidence" value="ECO:0007669"/>
    <property type="project" value="UniProtKB-KW"/>
</dbReference>
<keyword evidence="6" id="KW-0862">Zinc</keyword>
<dbReference type="InterPro" id="IPR006543">
    <property type="entry name" value="Histidinol-phos"/>
</dbReference>
<dbReference type="Proteomes" id="UP000237819">
    <property type="component" value="Unassembled WGS sequence"/>
</dbReference>
<dbReference type="PANTHER" id="PTHR42891:SF1">
    <property type="entry name" value="D-GLYCERO-BETA-D-MANNO-HEPTOSE-1,7-BISPHOSPHATE 7-PHOSPHATASE"/>
    <property type="match status" value="1"/>
</dbReference>
<evidence type="ECO:0000256" key="4">
    <source>
        <dbReference type="ARBA" id="ARBA00022723"/>
    </source>
</evidence>
<dbReference type="Pfam" id="PF13344">
    <property type="entry name" value="Hydrolase_6"/>
    <property type="match status" value="1"/>
</dbReference>
<evidence type="ECO:0000256" key="6">
    <source>
        <dbReference type="ARBA" id="ARBA00022833"/>
    </source>
</evidence>
<dbReference type="InterPro" id="IPR006549">
    <property type="entry name" value="HAD-SF_hydro_IIIA"/>
</dbReference>